<dbReference type="PANTHER" id="PTHR11241">
    <property type="entry name" value="DEOXYURIDINE 5'-TRIPHOSPHATE NUCLEOTIDOHYDROLASE"/>
    <property type="match status" value="1"/>
</dbReference>
<dbReference type="AlphaFoldDB" id="K9UL80"/>
<dbReference type="EC" id="3.6.1.23" evidence="2"/>
<evidence type="ECO:0000256" key="3">
    <source>
        <dbReference type="ARBA" id="ARBA00023080"/>
    </source>
</evidence>
<dbReference type="Gene3D" id="2.70.40.10">
    <property type="match status" value="1"/>
</dbReference>
<dbReference type="InterPro" id="IPR029054">
    <property type="entry name" value="dUTPase-like"/>
</dbReference>
<protein>
    <recommendedName>
        <fullName evidence="2">dUTP diphosphatase</fullName>
        <ecNumber evidence="2">3.6.1.23</ecNumber>
    </recommendedName>
</protein>
<keyword evidence="3" id="KW-0546">Nucleotide metabolism</keyword>
<dbReference type="GO" id="GO:0046081">
    <property type="term" value="P:dUTP catabolic process"/>
    <property type="evidence" value="ECO:0007669"/>
    <property type="project" value="InterPro"/>
</dbReference>
<feature type="domain" description="dUTPase-like" evidence="5">
    <location>
        <begin position="123"/>
        <end position="209"/>
    </location>
</feature>
<dbReference type="GO" id="GO:0000287">
    <property type="term" value="F:magnesium ion binding"/>
    <property type="evidence" value="ECO:0007669"/>
    <property type="project" value="InterPro"/>
</dbReference>
<dbReference type="InterPro" id="IPR008181">
    <property type="entry name" value="dUTPase"/>
</dbReference>
<evidence type="ECO:0000256" key="1">
    <source>
        <dbReference type="ARBA" id="ARBA00006581"/>
    </source>
</evidence>
<dbReference type="InterPro" id="IPR036157">
    <property type="entry name" value="dUTPase-like_sf"/>
</dbReference>
<dbReference type="KEGG" id="cmp:Cha6605_4479"/>
<dbReference type="PANTHER" id="PTHR11241:SF0">
    <property type="entry name" value="DEOXYURIDINE 5'-TRIPHOSPHATE NUCLEOTIDOHYDROLASE"/>
    <property type="match status" value="1"/>
</dbReference>
<dbReference type="Pfam" id="PF00692">
    <property type="entry name" value="dUTPase"/>
    <property type="match status" value="1"/>
</dbReference>
<dbReference type="OrthoDB" id="9809956at2"/>
<keyword evidence="7" id="KW-1185">Reference proteome</keyword>
<evidence type="ECO:0000313" key="7">
    <source>
        <dbReference type="Proteomes" id="UP000010366"/>
    </source>
</evidence>
<proteinExistence type="inferred from homology"/>
<evidence type="ECO:0000259" key="5">
    <source>
        <dbReference type="Pfam" id="PF00692"/>
    </source>
</evidence>
<sequence length="210" mass="22963">MLKPNRGERKIVISVEYVLAAPEFRPLRAVDRAAALDVKAYLPVAPPDDFMESIRAQHDLFLTKYPEGSLYINGQKITDDLTIDLLQQSEPQLRFFVLAPGTQKIVNAGFKVGLSTDDPNKIATMLVCPRSGLACKNSITVINAPGIVDEHYPDWVGIGLVNHGGDLHLFSHGARIAQVMYLEVCVAQERVVAELTTVGERKGGFGHTGV</sequence>
<comment type="catalytic activity">
    <reaction evidence="4">
        <text>dUTP + H2O = dUMP + diphosphate + H(+)</text>
        <dbReference type="Rhea" id="RHEA:10248"/>
        <dbReference type="ChEBI" id="CHEBI:15377"/>
        <dbReference type="ChEBI" id="CHEBI:15378"/>
        <dbReference type="ChEBI" id="CHEBI:33019"/>
        <dbReference type="ChEBI" id="CHEBI:61555"/>
        <dbReference type="ChEBI" id="CHEBI:246422"/>
        <dbReference type="EC" id="3.6.1.23"/>
    </reaction>
</comment>
<evidence type="ECO:0000256" key="2">
    <source>
        <dbReference type="ARBA" id="ARBA00012379"/>
    </source>
</evidence>
<dbReference type="GO" id="GO:0004170">
    <property type="term" value="F:dUTP diphosphatase activity"/>
    <property type="evidence" value="ECO:0007669"/>
    <property type="project" value="UniProtKB-EC"/>
</dbReference>
<gene>
    <name evidence="6" type="ORF">Cha6605_4479</name>
</gene>
<dbReference type="RefSeq" id="WP_015161511.1">
    <property type="nucleotide sequence ID" value="NC_019697.1"/>
</dbReference>
<dbReference type="eggNOG" id="COG0756">
    <property type="taxonomic scope" value="Bacteria"/>
</dbReference>
<name>K9UL80_CHAP6</name>
<comment type="similarity">
    <text evidence="1">Belongs to the dUTPase family.</text>
</comment>
<dbReference type="STRING" id="1173020.Cha6605_4479"/>
<evidence type="ECO:0000256" key="4">
    <source>
        <dbReference type="ARBA" id="ARBA00047686"/>
    </source>
</evidence>
<accession>K9UL80</accession>
<dbReference type="GO" id="GO:0006226">
    <property type="term" value="P:dUMP biosynthetic process"/>
    <property type="evidence" value="ECO:0007669"/>
    <property type="project" value="InterPro"/>
</dbReference>
<dbReference type="SUPFAM" id="SSF51283">
    <property type="entry name" value="dUTPase-like"/>
    <property type="match status" value="1"/>
</dbReference>
<dbReference type="HOGENOM" id="CLU_1308281_0_0_3"/>
<dbReference type="Proteomes" id="UP000010366">
    <property type="component" value="Chromosome"/>
</dbReference>
<organism evidence="6 7">
    <name type="scientific">Chamaesiphon minutus (strain ATCC 27169 / PCC 6605)</name>
    <dbReference type="NCBI Taxonomy" id="1173020"/>
    <lineage>
        <taxon>Bacteria</taxon>
        <taxon>Bacillati</taxon>
        <taxon>Cyanobacteriota</taxon>
        <taxon>Cyanophyceae</taxon>
        <taxon>Gomontiellales</taxon>
        <taxon>Chamaesiphonaceae</taxon>
        <taxon>Chamaesiphon</taxon>
    </lineage>
</organism>
<evidence type="ECO:0000313" key="6">
    <source>
        <dbReference type="EMBL" id="AFY95408.1"/>
    </source>
</evidence>
<reference evidence="6 7" key="1">
    <citation type="submission" date="2012-05" db="EMBL/GenBank/DDBJ databases">
        <title>Finished chromosome of genome of Chamaesiphon sp. PCC 6605.</title>
        <authorList>
            <consortium name="US DOE Joint Genome Institute"/>
            <person name="Gugger M."/>
            <person name="Coursin T."/>
            <person name="Rippka R."/>
            <person name="Tandeau De Marsac N."/>
            <person name="Huntemann M."/>
            <person name="Wei C.-L."/>
            <person name="Han J."/>
            <person name="Detter J.C."/>
            <person name="Han C."/>
            <person name="Tapia R."/>
            <person name="Chen A."/>
            <person name="Kyrpides N."/>
            <person name="Mavromatis K."/>
            <person name="Markowitz V."/>
            <person name="Szeto E."/>
            <person name="Ivanova N."/>
            <person name="Pagani I."/>
            <person name="Pati A."/>
            <person name="Goodwin L."/>
            <person name="Nordberg H.P."/>
            <person name="Cantor M.N."/>
            <person name="Hua S.X."/>
            <person name="Woyke T."/>
            <person name="Kerfeld C.A."/>
        </authorList>
    </citation>
    <scope>NUCLEOTIDE SEQUENCE [LARGE SCALE GENOMIC DNA]</scope>
    <source>
        <strain evidence="7">ATCC 27169 / PCC 6605</strain>
    </source>
</reference>
<dbReference type="EMBL" id="CP003600">
    <property type="protein sequence ID" value="AFY95408.1"/>
    <property type="molecule type" value="Genomic_DNA"/>
</dbReference>